<evidence type="ECO:0000256" key="3">
    <source>
        <dbReference type="ARBA" id="ARBA00022692"/>
    </source>
</evidence>
<protein>
    <recommendedName>
        <fullName evidence="9">Chloride channel protein</fullName>
    </recommendedName>
</protein>
<dbReference type="Gene3D" id="3.10.580.20">
    <property type="match status" value="1"/>
</dbReference>
<feature type="transmembrane region" description="Helical" evidence="9">
    <location>
        <begin position="365"/>
        <end position="386"/>
    </location>
</feature>
<dbReference type="EMBL" id="JAFIQS010000002">
    <property type="protein sequence ID" value="KAG5172480.1"/>
    <property type="molecule type" value="Genomic_DNA"/>
</dbReference>
<keyword evidence="5 9" id="KW-0406">Ion transport</keyword>
<evidence type="ECO:0000256" key="9">
    <source>
        <dbReference type="RuleBase" id="RU361221"/>
    </source>
</evidence>
<dbReference type="FunFam" id="1.10.3080.10:FF:000011">
    <property type="entry name" value="Chloride channel protein"/>
    <property type="match status" value="1"/>
</dbReference>
<dbReference type="CDD" id="cd03684">
    <property type="entry name" value="ClC_3_like"/>
    <property type="match status" value="1"/>
</dbReference>
<dbReference type="Pfam" id="PF00571">
    <property type="entry name" value="CBS"/>
    <property type="match status" value="2"/>
</dbReference>
<dbReference type="PRINTS" id="PR00762">
    <property type="entry name" value="CLCHANNEL"/>
</dbReference>
<feature type="domain" description="CBS" evidence="10">
    <location>
        <begin position="712"/>
        <end position="771"/>
    </location>
</feature>
<dbReference type="GO" id="GO:0000324">
    <property type="term" value="C:fungal-type vacuole"/>
    <property type="evidence" value="ECO:0007669"/>
    <property type="project" value="TreeGrafter"/>
</dbReference>
<feature type="transmembrane region" description="Helical" evidence="9">
    <location>
        <begin position="427"/>
        <end position="450"/>
    </location>
</feature>
<feature type="transmembrane region" description="Helical" evidence="9">
    <location>
        <begin position="527"/>
        <end position="548"/>
    </location>
</feature>
<dbReference type="GO" id="GO:0005769">
    <property type="term" value="C:early endosome"/>
    <property type="evidence" value="ECO:0007669"/>
    <property type="project" value="TreeGrafter"/>
</dbReference>
<dbReference type="SUPFAM" id="SSF81340">
    <property type="entry name" value="Clc chloride channel"/>
    <property type="match status" value="1"/>
</dbReference>
<evidence type="ECO:0000256" key="5">
    <source>
        <dbReference type="ARBA" id="ARBA00023065"/>
    </source>
</evidence>
<dbReference type="Gene3D" id="1.10.3080.10">
    <property type="entry name" value="Clc chloride channel"/>
    <property type="match status" value="1"/>
</dbReference>
<feature type="transmembrane region" description="Helical" evidence="9">
    <location>
        <begin position="73"/>
        <end position="93"/>
    </location>
</feature>
<dbReference type="Pfam" id="PF00654">
    <property type="entry name" value="Voltage_CLC"/>
    <property type="match status" value="1"/>
</dbReference>
<comment type="similarity">
    <text evidence="9">Belongs to the chloride channel (TC 2.A.49) family.</text>
</comment>
<evidence type="ECO:0000256" key="1">
    <source>
        <dbReference type="ARBA" id="ARBA00004141"/>
    </source>
</evidence>
<gene>
    <name evidence="11" type="ORF">JR316_001981</name>
</gene>
<name>A0A8H7Y2F5_PSICU</name>
<feature type="transmembrane region" description="Helical" evidence="9">
    <location>
        <begin position="333"/>
        <end position="353"/>
    </location>
</feature>
<accession>A0A8H7Y2F5</accession>
<evidence type="ECO:0000256" key="2">
    <source>
        <dbReference type="ARBA" id="ARBA00022448"/>
    </source>
</evidence>
<dbReference type="PROSITE" id="PS51371">
    <property type="entry name" value="CBS"/>
    <property type="match status" value="2"/>
</dbReference>
<dbReference type="InterPro" id="IPR014743">
    <property type="entry name" value="Cl-channel_core"/>
</dbReference>
<feature type="transmembrane region" description="Helical" evidence="9">
    <location>
        <begin position="497"/>
        <end position="521"/>
    </location>
</feature>
<dbReference type="GO" id="GO:0005794">
    <property type="term" value="C:Golgi apparatus"/>
    <property type="evidence" value="ECO:0007669"/>
    <property type="project" value="TreeGrafter"/>
</dbReference>
<evidence type="ECO:0000313" key="11">
    <source>
        <dbReference type="EMBL" id="KAG5172480.1"/>
    </source>
</evidence>
<keyword evidence="4 9" id="KW-1133">Transmembrane helix</keyword>
<feature type="transmembrane region" description="Helical" evidence="9">
    <location>
        <begin position="256"/>
        <end position="280"/>
    </location>
</feature>
<dbReference type="GO" id="GO:0005783">
    <property type="term" value="C:endoplasmic reticulum"/>
    <property type="evidence" value="ECO:0007669"/>
    <property type="project" value="TreeGrafter"/>
</dbReference>
<feature type="domain" description="CBS" evidence="10">
    <location>
        <begin position="580"/>
        <end position="639"/>
    </location>
</feature>
<dbReference type="AlphaFoldDB" id="A0A8H7Y2F5"/>
<organism evidence="11">
    <name type="scientific">Psilocybe cubensis</name>
    <name type="common">Psychedelic mushroom</name>
    <name type="synonym">Stropharia cubensis</name>
    <dbReference type="NCBI Taxonomy" id="181762"/>
    <lineage>
        <taxon>Eukaryota</taxon>
        <taxon>Fungi</taxon>
        <taxon>Dikarya</taxon>
        <taxon>Basidiomycota</taxon>
        <taxon>Agaricomycotina</taxon>
        <taxon>Agaricomycetes</taxon>
        <taxon>Agaricomycetidae</taxon>
        <taxon>Agaricales</taxon>
        <taxon>Agaricineae</taxon>
        <taxon>Strophariaceae</taxon>
        <taxon>Psilocybe</taxon>
    </lineage>
</organism>
<dbReference type="GO" id="GO:0006878">
    <property type="term" value="P:intracellular copper ion homeostasis"/>
    <property type="evidence" value="ECO:0007669"/>
    <property type="project" value="TreeGrafter"/>
</dbReference>
<evidence type="ECO:0000256" key="6">
    <source>
        <dbReference type="ARBA" id="ARBA00023136"/>
    </source>
</evidence>
<dbReference type="InterPro" id="IPR046342">
    <property type="entry name" value="CBS_dom_sf"/>
</dbReference>
<dbReference type="GO" id="GO:0005886">
    <property type="term" value="C:plasma membrane"/>
    <property type="evidence" value="ECO:0007669"/>
    <property type="project" value="TreeGrafter"/>
</dbReference>
<feature type="transmembrane region" description="Helical" evidence="9">
    <location>
        <begin position="227"/>
        <end position="244"/>
    </location>
</feature>
<keyword evidence="2 9" id="KW-0813">Transport</keyword>
<dbReference type="GO" id="GO:0006879">
    <property type="term" value="P:intracellular iron ion homeostasis"/>
    <property type="evidence" value="ECO:0007669"/>
    <property type="project" value="TreeGrafter"/>
</dbReference>
<dbReference type="InterPro" id="IPR001807">
    <property type="entry name" value="ClC"/>
</dbReference>
<keyword evidence="6 9" id="KW-0472">Membrane</keyword>
<dbReference type="Gene3D" id="3.90.1280.20">
    <property type="match status" value="1"/>
</dbReference>
<dbReference type="GO" id="GO:0005247">
    <property type="term" value="F:voltage-gated chloride channel activity"/>
    <property type="evidence" value="ECO:0007669"/>
    <property type="project" value="TreeGrafter"/>
</dbReference>
<dbReference type="SUPFAM" id="SSF54631">
    <property type="entry name" value="CBS-domain pair"/>
    <property type="match status" value="1"/>
</dbReference>
<dbReference type="PANTHER" id="PTHR45711:SF9">
    <property type="entry name" value="ANION_PROTON EXCHANGE TRANSPORTER GEF1"/>
    <property type="match status" value="1"/>
</dbReference>
<reference evidence="11" key="1">
    <citation type="submission" date="2021-02" db="EMBL/GenBank/DDBJ databases">
        <title>Psilocybe cubensis genome.</title>
        <authorList>
            <person name="Mckernan K.J."/>
            <person name="Crawford S."/>
            <person name="Trippe A."/>
            <person name="Kane L.T."/>
            <person name="Mclaughlin S."/>
        </authorList>
    </citation>
    <scope>NUCLEOTIDE SEQUENCE [LARGE SCALE GENOMIC DNA]</scope>
    <source>
        <strain evidence="11">MGC-MH-2018</strain>
    </source>
</reference>
<keyword evidence="7 9" id="KW-0868">Chloride</keyword>
<evidence type="ECO:0000259" key="10">
    <source>
        <dbReference type="PROSITE" id="PS51371"/>
    </source>
</evidence>
<dbReference type="CDD" id="cd04591">
    <property type="entry name" value="CBS_pair_voltage-gated_CLC_euk_bac"/>
    <property type="match status" value="1"/>
</dbReference>
<evidence type="ECO:0000256" key="7">
    <source>
        <dbReference type="ARBA" id="ARBA00023214"/>
    </source>
</evidence>
<sequence length="806" mass="89416">MDPDELEDEELEEIRRYEDFTTIDWIQDSVLERKRRLRYARHSLLPRRSRGGLGALTQIWAQARKIMTAGQSWFVLSIIGVCIGLNAAIVSIVSEWLSDIKMGYCSDGWWLNQQFCCWEIEGEEVDGCPSWHTWSHVTLARWLIFVLFATLINNLINVAPQMSFSFVASHLVRSFAKYAAGSGISEIKCILAGFVMQGFLGFATFFIKSITLPLVIASGLSVGKEGPSVHVACCIGSLVAGLFDNFRRSQSKMREIITAASAAGVAVAFGSPIGGVLFSIEEMSHTFSIKTMWRSVFCALVATFTLAAMNPFRTGKLVLFQVTYDRDWHFFEIIFFVILGIFGGLYGAFVIKFNLQVAAFRRKHLANHGVAEAVTLATLTALIGYFNRFLRIDMTSSMAILFKECEGGGNVFNLCQTNAQWRISNSLLLATIIRIGLVVISCGCKVPAGIFVPSMAIGATFGRMVGIMVKAMYTAYPQSGIFKFCAPDIPCITPGTYAFLGAAAALSGVMRITVTVVVIMFELTGALTYILPTMIVLLVTKAVGDFLGTNGIADEMIRFNGFPFLEKEDHVYNVTVSTVMRKDLNTLSETGMRVKDVESLLSSTNFKGFPIVSSDGSLTLVGYIDRSEIRYVLGANLNLANQFLGLNMSLVNTSERARRNRGRLANTPCLFTARHQEPDDIDLAPEVHEDDEPEEYFAPTTAGEGIQFWPWVNKTPMTVSPELPLEIVMQIFKRMGPRTILVEANGVLSGLVTVKDVLKFIATEKPDQRPSWDERGGLDGLLEEVWTWGSDILSRSVQWSRRLVRR</sequence>
<dbReference type="PANTHER" id="PTHR45711">
    <property type="entry name" value="CHLORIDE CHANNEL PROTEIN"/>
    <property type="match status" value="1"/>
</dbReference>
<comment type="subcellular location">
    <subcellularLocation>
        <location evidence="1 9">Membrane</location>
        <topology evidence="1 9">Multi-pass membrane protein</topology>
    </subcellularLocation>
</comment>
<comment type="caution">
    <text evidence="11">The sequence shown here is derived from an EMBL/GenBank/DDBJ whole genome shotgun (WGS) entry which is preliminary data.</text>
</comment>
<keyword evidence="3 9" id="KW-0812">Transmembrane</keyword>
<keyword evidence="8" id="KW-0129">CBS domain</keyword>
<dbReference type="InterPro" id="IPR000644">
    <property type="entry name" value="CBS_dom"/>
</dbReference>
<evidence type="ECO:0000256" key="4">
    <source>
        <dbReference type="ARBA" id="ARBA00022989"/>
    </source>
</evidence>
<feature type="transmembrane region" description="Helical" evidence="9">
    <location>
        <begin position="292"/>
        <end position="312"/>
    </location>
</feature>
<feature type="transmembrane region" description="Helical" evidence="9">
    <location>
        <begin position="189"/>
        <end position="207"/>
    </location>
</feature>
<feature type="transmembrane region" description="Helical" evidence="9">
    <location>
        <begin position="142"/>
        <end position="168"/>
    </location>
</feature>
<dbReference type="SMART" id="SM00116">
    <property type="entry name" value="CBS"/>
    <property type="match status" value="2"/>
</dbReference>
<proteinExistence type="inferred from homology"/>
<evidence type="ECO:0000256" key="8">
    <source>
        <dbReference type="PROSITE-ProRule" id="PRU00703"/>
    </source>
</evidence>